<comment type="subcellular location">
    <subcellularLocation>
        <location evidence="1">Membrane</location>
        <topology evidence="1">Multi-pass membrane protein</topology>
    </subcellularLocation>
</comment>
<dbReference type="InterPro" id="IPR053286">
    <property type="entry name" value="Nematode_rcpt-like_srab"/>
</dbReference>
<keyword evidence="7" id="KW-1185">Reference proteome</keyword>
<feature type="transmembrane region" description="Helical" evidence="5">
    <location>
        <begin position="283"/>
        <end position="303"/>
    </location>
</feature>
<dbReference type="EMBL" id="AZBU02000010">
    <property type="protein sequence ID" value="TKR62178.1"/>
    <property type="molecule type" value="Genomic_DNA"/>
</dbReference>
<dbReference type="GO" id="GO:0016020">
    <property type="term" value="C:membrane"/>
    <property type="evidence" value="ECO:0007669"/>
    <property type="project" value="UniProtKB-SubCell"/>
</dbReference>
<feature type="transmembrane region" description="Helical" evidence="5">
    <location>
        <begin position="59"/>
        <end position="80"/>
    </location>
</feature>
<dbReference type="PANTHER" id="PTHR46561:SF15">
    <property type="entry name" value="G_PROTEIN_RECEP_F1_2 DOMAIN-CONTAINING PROTEIN"/>
    <property type="match status" value="1"/>
</dbReference>
<dbReference type="PANTHER" id="PTHR46561">
    <property type="entry name" value="SERPENTINE RECEPTOR, CLASS AB (CLASS A-LIKE)-RELATED"/>
    <property type="match status" value="1"/>
</dbReference>
<evidence type="ECO:0000256" key="5">
    <source>
        <dbReference type="SAM" id="Phobius"/>
    </source>
</evidence>
<keyword evidence="3 5" id="KW-1133">Transmembrane helix</keyword>
<evidence type="ECO:0000256" key="4">
    <source>
        <dbReference type="ARBA" id="ARBA00023136"/>
    </source>
</evidence>
<name>A0A4U5M0K0_STECR</name>
<dbReference type="Proteomes" id="UP000298663">
    <property type="component" value="Unassembled WGS sequence"/>
</dbReference>
<protein>
    <recommendedName>
        <fullName evidence="8">G-protein coupled receptors family 1 profile domain-containing protein</fullName>
    </recommendedName>
</protein>
<proteinExistence type="predicted"/>
<keyword evidence="2 5" id="KW-0812">Transmembrane</keyword>
<comment type="caution">
    <text evidence="6">The sequence shown here is derived from an EMBL/GenBank/DDBJ whole genome shotgun (WGS) entry which is preliminary data.</text>
</comment>
<feature type="transmembrane region" description="Helical" evidence="5">
    <location>
        <begin position="239"/>
        <end position="263"/>
    </location>
</feature>
<feature type="transmembrane region" description="Helical" evidence="5">
    <location>
        <begin position="23"/>
        <end position="47"/>
    </location>
</feature>
<sequence>MFSFMASNDIICQQGLQYADDRAFVSAAGIKVLLAFAGCISFGVVYTKQRMTASFHPNARLLLLFHIFYVICAMLGIIFGEGYDFLRLTLFRWLYRNTDCLVPGMSPYYSNGVKLLKVFGYTGSTYTATAWVLERAFATVFVNSYEHKKNWLGWILGFIGFLLAIILVIFRICLADFEQLHPITMMNGHSYYLSMANQYLCAGLEAFNVCVLFIIWLINTKRLRNTRRIMSSLTYKYQLKENVVATSLIFPLALLHCIAYFPTALLMPLISLQTSSNIDRFKNIAYTDWMPIYFLALPALLWWRNGARVNAVRQLVQSNRLGEAFASQRKDGNVETARHFEVLEQMFHGK</sequence>
<accession>A0A4U5M0K0</accession>
<evidence type="ECO:0000256" key="2">
    <source>
        <dbReference type="ARBA" id="ARBA00022692"/>
    </source>
</evidence>
<reference evidence="6 7" key="2">
    <citation type="journal article" date="2019" name="G3 (Bethesda)">
        <title>Hybrid Assembly of the Genome of the Entomopathogenic Nematode Steinernema carpocapsae Identifies the X-Chromosome.</title>
        <authorList>
            <person name="Serra L."/>
            <person name="Macchietto M."/>
            <person name="Macias-Munoz A."/>
            <person name="McGill C.J."/>
            <person name="Rodriguez I.M."/>
            <person name="Rodriguez B."/>
            <person name="Murad R."/>
            <person name="Mortazavi A."/>
        </authorList>
    </citation>
    <scope>NUCLEOTIDE SEQUENCE [LARGE SCALE GENOMIC DNA]</scope>
    <source>
        <strain evidence="6 7">ALL</strain>
    </source>
</reference>
<organism evidence="6 7">
    <name type="scientific">Steinernema carpocapsae</name>
    <name type="common">Entomopathogenic nematode</name>
    <dbReference type="NCBI Taxonomy" id="34508"/>
    <lineage>
        <taxon>Eukaryota</taxon>
        <taxon>Metazoa</taxon>
        <taxon>Ecdysozoa</taxon>
        <taxon>Nematoda</taxon>
        <taxon>Chromadorea</taxon>
        <taxon>Rhabditida</taxon>
        <taxon>Tylenchina</taxon>
        <taxon>Panagrolaimomorpha</taxon>
        <taxon>Strongyloidoidea</taxon>
        <taxon>Steinernematidae</taxon>
        <taxon>Steinernema</taxon>
    </lineage>
</organism>
<dbReference type="AlphaFoldDB" id="A0A4U5M0K0"/>
<evidence type="ECO:0000313" key="6">
    <source>
        <dbReference type="EMBL" id="TKR62178.1"/>
    </source>
</evidence>
<reference evidence="6 7" key="1">
    <citation type="journal article" date="2015" name="Genome Biol.">
        <title>Comparative genomics of Steinernema reveals deeply conserved gene regulatory networks.</title>
        <authorList>
            <person name="Dillman A.R."/>
            <person name="Macchietto M."/>
            <person name="Porter C.F."/>
            <person name="Rogers A."/>
            <person name="Williams B."/>
            <person name="Antoshechkin I."/>
            <person name="Lee M.M."/>
            <person name="Goodwin Z."/>
            <person name="Lu X."/>
            <person name="Lewis E.E."/>
            <person name="Goodrich-Blair H."/>
            <person name="Stock S.P."/>
            <person name="Adams B.J."/>
            <person name="Sternberg P.W."/>
            <person name="Mortazavi A."/>
        </authorList>
    </citation>
    <scope>NUCLEOTIDE SEQUENCE [LARGE SCALE GENOMIC DNA]</scope>
    <source>
        <strain evidence="6 7">ALL</strain>
    </source>
</reference>
<evidence type="ECO:0000256" key="1">
    <source>
        <dbReference type="ARBA" id="ARBA00004141"/>
    </source>
</evidence>
<evidence type="ECO:0000313" key="7">
    <source>
        <dbReference type="Proteomes" id="UP000298663"/>
    </source>
</evidence>
<evidence type="ECO:0000256" key="3">
    <source>
        <dbReference type="ARBA" id="ARBA00022989"/>
    </source>
</evidence>
<feature type="transmembrane region" description="Helical" evidence="5">
    <location>
        <begin position="197"/>
        <end position="218"/>
    </location>
</feature>
<dbReference type="InterPro" id="IPR019408">
    <property type="entry name" value="7TM_GPCR_serpentine_rcpt_Srab"/>
</dbReference>
<feature type="transmembrane region" description="Helical" evidence="5">
    <location>
        <begin position="115"/>
        <end position="133"/>
    </location>
</feature>
<feature type="transmembrane region" description="Helical" evidence="5">
    <location>
        <begin position="154"/>
        <end position="177"/>
    </location>
</feature>
<keyword evidence="4 5" id="KW-0472">Membrane</keyword>
<gene>
    <name evidence="6" type="ORF">L596_026172</name>
</gene>
<dbReference type="Pfam" id="PF10292">
    <property type="entry name" value="7TM_GPCR_Srab"/>
    <property type="match status" value="1"/>
</dbReference>
<evidence type="ECO:0008006" key="8">
    <source>
        <dbReference type="Google" id="ProtNLM"/>
    </source>
</evidence>